<protein>
    <submittedName>
        <fullName evidence="4">Trp biosynthesis-associated membrane protein</fullName>
    </submittedName>
</protein>
<feature type="region of interest" description="Disordered" evidence="1">
    <location>
        <begin position="153"/>
        <end position="223"/>
    </location>
</feature>
<accession>A0AA41QDN5</accession>
<organism evidence="4 5">
    <name type="scientific">Antribacter soli</name>
    <dbReference type="NCBI Taxonomy" id="2910976"/>
    <lineage>
        <taxon>Bacteria</taxon>
        <taxon>Bacillati</taxon>
        <taxon>Actinomycetota</taxon>
        <taxon>Actinomycetes</taxon>
        <taxon>Micrococcales</taxon>
        <taxon>Promicromonosporaceae</taxon>
        <taxon>Antribacter</taxon>
    </lineage>
</organism>
<feature type="transmembrane region" description="Helical" evidence="2">
    <location>
        <begin position="53"/>
        <end position="73"/>
    </location>
</feature>
<keyword evidence="2" id="KW-0472">Membrane</keyword>
<keyword evidence="3" id="KW-0732">Signal</keyword>
<evidence type="ECO:0000313" key="5">
    <source>
        <dbReference type="Proteomes" id="UP001165405"/>
    </source>
</evidence>
<evidence type="ECO:0000256" key="1">
    <source>
        <dbReference type="SAM" id="MobiDB-lite"/>
    </source>
</evidence>
<dbReference type="Proteomes" id="UP001165405">
    <property type="component" value="Unassembled WGS sequence"/>
</dbReference>
<evidence type="ECO:0000313" key="4">
    <source>
        <dbReference type="EMBL" id="MCF4121237.1"/>
    </source>
</evidence>
<comment type="caution">
    <text evidence="4">The sequence shown here is derived from an EMBL/GenBank/DDBJ whole genome shotgun (WGS) entry which is preliminary data.</text>
</comment>
<feature type="transmembrane region" description="Helical" evidence="2">
    <location>
        <begin position="80"/>
        <end position="102"/>
    </location>
</feature>
<dbReference type="InterPro" id="IPR019051">
    <property type="entry name" value="Trp_biosyn_TM_oprn/chp"/>
</dbReference>
<feature type="transmembrane region" description="Helical" evidence="2">
    <location>
        <begin position="130"/>
        <end position="152"/>
    </location>
</feature>
<keyword evidence="5" id="KW-1185">Reference proteome</keyword>
<proteinExistence type="predicted"/>
<sequence>MRFPALRSRSRALLAVVALGGLSLGTGAATWVRTTVATALSPEVTVTASGTQAAPGLGAGGLVLLAAGVALTLGGRVARYLVLAVVAAAGVLVAASAVAVLADPVPAATAAAAGAAGVTDLTSPVVVTPWPWASVVVGVLTVVVAALGAAGAGRWSAPSGRHERAGDTAPAVSAQASGPAYAPAAPDAPTTAAAADRTVEPAGELDAHDAWDALTRGDDPTTR</sequence>
<gene>
    <name evidence="4" type="ORF">L1785_09605</name>
</gene>
<dbReference type="Pfam" id="PF09534">
    <property type="entry name" value="Trp_oprn_chp"/>
    <property type="match status" value="1"/>
</dbReference>
<dbReference type="EMBL" id="JAKGSG010000028">
    <property type="protein sequence ID" value="MCF4121237.1"/>
    <property type="molecule type" value="Genomic_DNA"/>
</dbReference>
<dbReference type="RefSeq" id="WP_236089034.1">
    <property type="nucleotide sequence ID" value="NZ_JAKGSG010000028.1"/>
</dbReference>
<name>A0AA41QDN5_9MICO</name>
<feature type="chain" id="PRO_5041240010" evidence="3">
    <location>
        <begin position="29"/>
        <end position="223"/>
    </location>
</feature>
<feature type="compositionally biased region" description="Basic and acidic residues" evidence="1">
    <location>
        <begin position="205"/>
        <end position="223"/>
    </location>
</feature>
<feature type="compositionally biased region" description="Low complexity" evidence="1">
    <location>
        <begin position="174"/>
        <end position="195"/>
    </location>
</feature>
<feature type="signal peptide" evidence="3">
    <location>
        <begin position="1"/>
        <end position="28"/>
    </location>
</feature>
<keyword evidence="2" id="KW-1133">Transmembrane helix</keyword>
<reference evidence="4" key="1">
    <citation type="submission" date="2022-01" db="EMBL/GenBank/DDBJ databases">
        <title>Antribacter sp. nov., isolated from Guizhou of China.</title>
        <authorList>
            <person name="Chengliang C."/>
            <person name="Ya Z."/>
        </authorList>
    </citation>
    <scope>NUCLEOTIDE SEQUENCE</scope>
    <source>
        <strain evidence="4">KLBMP 9083</strain>
    </source>
</reference>
<evidence type="ECO:0000256" key="2">
    <source>
        <dbReference type="SAM" id="Phobius"/>
    </source>
</evidence>
<dbReference type="AlphaFoldDB" id="A0AA41QDN5"/>
<keyword evidence="2" id="KW-0812">Transmembrane</keyword>
<evidence type="ECO:0000256" key="3">
    <source>
        <dbReference type="SAM" id="SignalP"/>
    </source>
</evidence>